<comment type="caution">
    <text evidence="2">The sequence shown here is derived from an EMBL/GenBank/DDBJ whole genome shotgun (WGS) entry which is preliminary data.</text>
</comment>
<evidence type="ECO:0000259" key="1">
    <source>
        <dbReference type="Pfam" id="PF01738"/>
    </source>
</evidence>
<dbReference type="EMBL" id="VWPJ01000024">
    <property type="protein sequence ID" value="KAA5604072.1"/>
    <property type="molecule type" value="Genomic_DNA"/>
</dbReference>
<accession>A0A5M6I7H9</accession>
<dbReference type="SUPFAM" id="SSF53474">
    <property type="entry name" value="alpha/beta-Hydrolases"/>
    <property type="match status" value="1"/>
</dbReference>
<protein>
    <submittedName>
        <fullName evidence="2">Dienelactone hydrolase family protein</fullName>
    </submittedName>
</protein>
<dbReference type="InterPro" id="IPR002925">
    <property type="entry name" value="Dienelactn_hydro"/>
</dbReference>
<keyword evidence="2" id="KW-0378">Hydrolase</keyword>
<dbReference type="Pfam" id="PF01738">
    <property type="entry name" value="DLH"/>
    <property type="match status" value="1"/>
</dbReference>
<organism evidence="2 3">
    <name type="scientific">Roseospira marina</name>
    <dbReference type="NCBI Taxonomy" id="140057"/>
    <lineage>
        <taxon>Bacteria</taxon>
        <taxon>Pseudomonadati</taxon>
        <taxon>Pseudomonadota</taxon>
        <taxon>Alphaproteobacteria</taxon>
        <taxon>Rhodospirillales</taxon>
        <taxon>Rhodospirillaceae</taxon>
        <taxon>Roseospira</taxon>
    </lineage>
</organism>
<dbReference type="RefSeq" id="WP_150063827.1">
    <property type="nucleotide sequence ID" value="NZ_JACHII010000024.1"/>
</dbReference>
<proteinExistence type="predicted"/>
<dbReference type="Gene3D" id="3.40.50.1820">
    <property type="entry name" value="alpha/beta hydrolase"/>
    <property type="match status" value="1"/>
</dbReference>
<dbReference type="InterPro" id="IPR029058">
    <property type="entry name" value="AB_hydrolase_fold"/>
</dbReference>
<dbReference type="PANTHER" id="PTHR46623:SF6">
    <property type="entry name" value="ALPHA_BETA-HYDROLASES SUPERFAMILY PROTEIN"/>
    <property type="match status" value="1"/>
</dbReference>
<evidence type="ECO:0000313" key="2">
    <source>
        <dbReference type="EMBL" id="KAA5604072.1"/>
    </source>
</evidence>
<keyword evidence="3" id="KW-1185">Reference proteome</keyword>
<feature type="domain" description="Dienelactone hydrolase" evidence="1">
    <location>
        <begin position="15"/>
        <end position="222"/>
    </location>
</feature>
<evidence type="ECO:0000313" key="3">
    <source>
        <dbReference type="Proteomes" id="UP000324065"/>
    </source>
</evidence>
<dbReference type="AlphaFoldDB" id="A0A5M6I7H9"/>
<dbReference type="GO" id="GO:0016787">
    <property type="term" value="F:hydrolase activity"/>
    <property type="evidence" value="ECO:0007669"/>
    <property type="project" value="UniProtKB-KW"/>
</dbReference>
<gene>
    <name evidence="2" type="ORF">F1188_17945</name>
</gene>
<reference evidence="2 3" key="1">
    <citation type="submission" date="2019-09" db="EMBL/GenBank/DDBJ databases">
        <title>Genome sequence of Roseospira marina, one of the more divergent members of the non-sulfur purple photosynthetic bacterial family, the Rhodospirillaceae.</title>
        <authorList>
            <person name="Meyer T."/>
            <person name="Kyndt J."/>
        </authorList>
    </citation>
    <scope>NUCLEOTIDE SEQUENCE [LARGE SCALE GENOMIC DNA]</scope>
    <source>
        <strain evidence="2 3">DSM 15113</strain>
    </source>
</reference>
<name>A0A5M6I7H9_9PROT</name>
<dbReference type="Proteomes" id="UP000324065">
    <property type="component" value="Unassembled WGS sequence"/>
</dbReference>
<sequence length="226" mass="23807">MGETITLNASDGHTFSAYCADPTEAPARGGLVVIQEIFGVNGHIRRVCDDFAARGFRAVAPALFDRAERGVELDYDQAGTARGREIRGALGWSEPLRDIDAARNLAASAGPVAVVGYCWGGSLAWLAACRLAGFGAAACYYGGQIVQFADENPRCPTLLHFGALDPLISIDAIASIRAAHPDLPILVHPGAGHGFNCEARADHRPEIAAVALDRTLTLFARALGRG</sequence>
<dbReference type="PANTHER" id="PTHR46623">
    <property type="entry name" value="CARBOXYMETHYLENEBUTENOLIDASE-RELATED"/>
    <property type="match status" value="1"/>
</dbReference>
<dbReference type="InterPro" id="IPR051049">
    <property type="entry name" value="Dienelactone_hydrolase-like"/>
</dbReference>
<dbReference type="OrthoDB" id="9771666at2"/>